<evidence type="ECO:0000256" key="3">
    <source>
        <dbReference type="ARBA" id="ARBA00023002"/>
    </source>
</evidence>
<dbReference type="AlphaFoldDB" id="A0A2S9JRM6"/>
<feature type="binding site" evidence="5">
    <location>
        <position position="183"/>
    </location>
    <ligand>
        <name>D-glyceraldehyde 3-phosphate</name>
        <dbReference type="ChEBI" id="CHEBI:59776"/>
    </ligand>
</feature>
<name>A0A2S9JRM6_9SPHI</name>
<protein>
    <submittedName>
        <fullName evidence="10">Type I glyceraldehyde-3-phosphate dehydrogenase</fullName>
    </submittedName>
</protein>
<dbReference type="OrthoDB" id="9803304at2"/>
<dbReference type="GO" id="GO:0006006">
    <property type="term" value="P:glucose metabolic process"/>
    <property type="evidence" value="ECO:0007669"/>
    <property type="project" value="InterPro"/>
</dbReference>
<accession>A0A2S9JRM6</accession>
<dbReference type="FunFam" id="3.30.360.10:FF:000002">
    <property type="entry name" value="Glyceraldehyde-3-phosphate dehydrogenase"/>
    <property type="match status" value="1"/>
</dbReference>
<feature type="binding site" evidence="5">
    <location>
        <begin position="211"/>
        <end position="212"/>
    </location>
    <ligand>
        <name>D-glyceraldehyde 3-phosphate</name>
        <dbReference type="ChEBI" id="CHEBI:59776"/>
    </ligand>
</feature>
<evidence type="ECO:0000259" key="9">
    <source>
        <dbReference type="SMART" id="SM00846"/>
    </source>
</evidence>
<evidence type="ECO:0000256" key="8">
    <source>
        <dbReference type="RuleBase" id="RU000397"/>
    </source>
</evidence>
<feature type="binding site" evidence="5">
    <location>
        <begin position="152"/>
        <end position="154"/>
    </location>
    <ligand>
        <name>D-glyceraldehyde 3-phosphate</name>
        <dbReference type="ChEBI" id="CHEBI:59776"/>
    </ligand>
</feature>
<evidence type="ECO:0000256" key="6">
    <source>
        <dbReference type="PIRSR" id="PIRSR000149-3"/>
    </source>
</evidence>
<dbReference type="GO" id="GO:0051287">
    <property type="term" value="F:NAD binding"/>
    <property type="evidence" value="ECO:0007669"/>
    <property type="project" value="InterPro"/>
</dbReference>
<dbReference type="FunFam" id="3.40.50.720:FF:000001">
    <property type="entry name" value="Glyceraldehyde-3-phosphate dehydrogenase"/>
    <property type="match status" value="1"/>
</dbReference>
<dbReference type="Pfam" id="PF02800">
    <property type="entry name" value="Gp_dh_C"/>
    <property type="match status" value="1"/>
</dbReference>
<evidence type="ECO:0000256" key="2">
    <source>
        <dbReference type="ARBA" id="ARBA00011881"/>
    </source>
</evidence>
<dbReference type="InterPro" id="IPR020828">
    <property type="entry name" value="GlycerAld_3-P_DH_NAD(P)-bd"/>
</dbReference>
<sequence length="343" mass="37964">MNVAINGFGRIGRNTLRNIYRRGLQKEIRIVAINDLTDTATLAHLLKYDSVHGPFPFTVHHDAEHLFVEDQSIKVLKEKDPLQLPWSAMSVEVVIESTGVFTNREKASLHLKAGATQTIISAPSPDKEVPTVVLGINDRSFDWQTSLFSNASCTTNNVAPLVKILDENWGINDGYITTVHSMTGDQNLHDAPHRDLRRARAASSSIIPTTTGAAKAITNVFPHLDGRLGGAGIRVPVLNGSLTDFTCTLKQQTTVEEINTKFREAAEGTLKDILYYTEDPIVSVDIINNPYSCVFDAQLTSIVGGLVKVVGWYDNEFGYSNRLVDLLVRVHRLPQYQKAQSRI</sequence>
<dbReference type="InterPro" id="IPR036291">
    <property type="entry name" value="NAD(P)-bd_dom_sf"/>
</dbReference>
<dbReference type="InterPro" id="IPR020829">
    <property type="entry name" value="GlycerAld_3-P_DH_cat"/>
</dbReference>
<feature type="binding site" evidence="6">
    <location>
        <position position="315"/>
    </location>
    <ligand>
        <name>NAD(+)</name>
        <dbReference type="ChEBI" id="CHEBI:57540"/>
    </ligand>
</feature>
<proteinExistence type="inferred from homology"/>
<dbReference type="RefSeq" id="WP_105722301.1">
    <property type="nucleotide sequence ID" value="NZ_PVBS01000001.1"/>
</dbReference>
<evidence type="ECO:0000256" key="1">
    <source>
        <dbReference type="ARBA" id="ARBA00007406"/>
    </source>
</evidence>
<feature type="binding site" evidence="6">
    <location>
        <begin position="10"/>
        <end position="11"/>
    </location>
    <ligand>
        <name>NAD(+)</name>
        <dbReference type="ChEBI" id="CHEBI:57540"/>
    </ligand>
</feature>
<comment type="subunit">
    <text evidence="2">Homotetramer.</text>
</comment>
<dbReference type="GO" id="GO:0050661">
    <property type="term" value="F:NADP binding"/>
    <property type="evidence" value="ECO:0007669"/>
    <property type="project" value="InterPro"/>
</dbReference>
<feature type="domain" description="Glyceraldehyde 3-phosphate dehydrogenase NAD(P) binding" evidence="9">
    <location>
        <begin position="1"/>
        <end position="153"/>
    </location>
</feature>
<reference evidence="10 11" key="1">
    <citation type="submission" date="2018-02" db="EMBL/GenBank/DDBJ databases">
        <title>The draft genome of Sphingobacterium gobiense H7.</title>
        <authorList>
            <person name="Li L."/>
            <person name="Liu L."/>
            <person name="Zhang X."/>
            <person name="Wang T."/>
            <person name="Liang L."/>
        </authorList>
    </citation>
    <scope>NUCLEOTIDE SEQUENCE [LARGE SCALE GENOMIC DNA]</scope>
    <source>
        <strain evidence="10 11">ACCC 05757</strain>
    </source>
</reference>
<evidence type="ECO:0000313" key="10">
    <source>
        <dbReference type="EMBL" id="PRD55957.1"/>
    </source>
</evidence>
<feature type="binding site" evidence="6">
    <location>
        <position position="35"/>
    </location>
    <ligand>
        <name>NAD(+)</name>
        <dbReference type="ChEBI" id="CHEBI:57540"/>
    </ligand>
</feature>
<dbReference type="SUPFAM" id="SSF51735">
    <property type="entry name" value="NAD(P)-binding Rossmann-fold domains"/>
    <property type="match status" value="1"/>
</dbReference>
<feature type="site" description="Activates thiol group during catalysis" evidence="7">
    <location>
        <position position="180"/>
    </location>
</feature>
<dbReference type="Gene3D" id="3.30.360.10">
    <property type="entry name" value="Dihydrodipicolinate Reductase, domain 2"/>
    <property type="match status" value="1"/>
</dbReference>
<dbReference type="Proteomes" id="UP000238642">
    <property type="component" value="Unassembled WGS sequence"/>
</dbReference>
<evidence type="ECO:0000313" key="11">
    <source>
        <dbReference type="Proteomes" id="UP000238642"/>
    </source>
</evidence>
<dbReference type="InterPro" id="IPR006424">
    <property type="entry name" value="Glyceraldehyde-3-P_DH_1"/>
</dbReference>
<gene>
    <name evidence="10" type="primary">gap</name>
    <name evidence="10" type="ORF">C5749_01300</name>
</gene>
<feature type="active site" description="Nucleophile" evidence="4">
    <location>
        <position position="153"/>
    </location>
</feature>
<dbReference type="InterPro" id="IPR020831">
    <property type="entry name" value="GlycerAld/Erythrose_P_DH"/>
</dbReference>
<dbReference type="PRINTS" id="PR00078">
    <property type="entry name" value="G3PDHDRGNASE"/>
</dbReference>
<comment type="caution">
    <text evidence="10">The sequence shown here is derived from an EMBL/GenBank/DDBJ whole genome shotgun (WGS) entry which is preliminary data.</text>
</comment>
<dbReference type="NCBIfam" id="TIGR01534">
    <property type="entry name" value="GAPDH-I"/>
    <property type="match status" value="1"/>
</dbReference>
<evidence type="ECO:0000256" key="5">
    <source>
        <dbReference type="PIRSR" id="PIRSR000149-2"/>
    </source>
</evidence>
<evidence type="ECO:0000256" key="7">
    <source>
        <dbReference type="PIRSR" id="PIRSR000149-4"/>
    </source>
</evidence>
<feature type="binding site" evidence="5">
    <location>
        <position position="234"/>
    </location>
    <ligand>
        <name>D-glyceraldehyde 3-phosphate</name>
        <dbReference type="ChEBI" id="CHEBI:59776"/>
    </ligand>
</feature>
<feature type="binding site" evidence="6">
    <location>
        <position position="121"/>
    </location>
    <ligand>
        <name>NAD(+)</name>
        <dbReference type="ChEBI" id="CHEBI:57540"/>
    </ligand>
</feature>
<keyword evidence="6" id="KW-0520">NAD</keyword>
<dbReference type="Pfam" id="PF00044">
    <property type="entry name" value="Gp_dh_N"/>
    <property type="match status" value="1"/>
</dbReference>
<keyword evidence="6" id="KW-0547">Nucleotide-binding</keyword>
<dbReference type="SMART" id="SM00846">
    <property type="entry name" value="Gp_dh_N"/>
    <property type="match status" value="1"/>
</dbReference>
<keyword evidence="3" id="KW-0560">Oxidoreductase</keyword>
<dbReference type="CDD" id="cd05214">
    <property type="entry name" value="GAPDH_I_N"/>
    <property type="match status" value="1"/>
</dbReference>
<comment type="similarity">
    <text evidence="1 8">Belongs to the glyceraldehyde-3-phosphate dehydrogenase family.</text>
</comment>
<dbReference type="PIRSF" id="PIRSF000149">
    <property type="entry name" value="GAP_DH"/>
    <property type="match status" value="1"/>
</dbReference>
<evidence type="ECO:0000256" key="4">
    <source>
        <dbReference type="PIRSR" id="PIRSR000149-1"/>
    </source>
</evidence>
<dbReference type="SUPFAM" id="SSF55347">
    <property type="entry name" value="Glyceraldehyde-3-phosphate dehydrogenase-like, C-terminal domain"/>
    <property type="match status" value="1"/>
</dbReference>
<organism evidence="10 11">
    <name type="scientific">Sphingobacterium gobiense</name>
    <dbReference type="NCBI Taxonomy" id="1382456"/>
    <lineage>
        <taxon>Bacteria</taxon>
        <taxon>Pseudomonadati</taxon>
        <taxon>Bacteroidota</taxon>
        <taxon>Sphingobacteriia</taxon>
        <taxon>Sphingobacteriales</taxon>
        <taxon>Sphingobacteriaceae</taxon>
        <taxon>Sphingobacterium</taxon>
    </lineage>
</organism>
<dbReference type="GO" id="GO:0016620">
    <property type="term" value="F:oxidoreductase activity, acting on the aldehyde or oxo group of donors, NAD or NADP as acceptor"/>
    <property type="evidence" value="ECO:0007669"/>
    <property type="project" value="InterPro"/>
</dbReference>
<keyword evidence="11" id="KW-1185">Reference proteome</keyword>
<dbReference type="EMBL" id="PVBS01000001">
    <property type="protein sequence ID" value="PRD55957.1"/>
    <property type="molecule type" value="Genomic_DNA"/>
</dbReference>
<dbReference type="Gene3D" id="3.40.50.720">
    <property type="entry name" value="NAD(P)-binding Rossmann-like Domain"/>
    <property type="match status" value="1"/>
</dbReference>
<dbReference type="PANTHER" id="PTHR43148">
    <property type="entry name" value="GLYCERALDEHYDE-3-PHOSPHATE DEHYDROGENASE 2"/>
    <property type="match status" value="1"/>
</dbReference>
<dbReference type="CDD" id="cd18126">
    <property type="entry name" value="GAPDH_I_C"/>
    <property type="match status" value="1"/>
</dbReference>